<dbReference type="Gene3D" id="3.40.50.720">
    <property type="entry name" value="NAD(P)-binding Rossmann-like Domain"/>
    <property type="match status" value="1"/>
</dbReference>
<protein>
    <recommendedName>
        <fullName evidence="5">Secoisolariciresinol dehydrogenase</fullName>
    </recommendedName>
</protein>
<dbReference type="PANTHER" id="PTHR43180">
    <property type="entry name" value="3-OXOACYL-(ACYL-CARRIER-PROTEIN) REDUCTASE (AFU_ORTHOLOGUE AFUA_6G11210)"/>
    <property type="match status" value="1"/>
</dbReference>
<dbReference type="Proteomes" id="UP001642360">
    <property type="component" value="Unassembled WGS sequence"/>
</dbReference>
<dbReference type="PANTHER" id="PTHR43180:SF45">
    <property type="entry name" value="SECOISOLARICIRESINOL DEHYDROGENASE-LIKE ISOFORM X1"/>
    <property type="match status" value="1"/>
</dbReference>
<keyword evidence="2" id="KW-0560">Oxidoreductase</keyword>
<dbReference type="InterPro" id="IPR036291">
    <property type="entry name" value="NAD(P)-bd_dom_sf"/>
</dbReference>
<evidence type="ECO:0000256" key="2">
    <source>
        <dbReference type="ARBA" id="ARBA00023002"/>
    </source>
</evidence>
<dbReference type="GO" id="GO:0016616">
    <property type="term" value="F:oxidoreductase activity, acting on the CH-OH group of donors, NAD or NADP as acceptor"/>
    <property type="evidence" value="ECO:0007669"/>
    <property type="project" value="UniProtKB-ARBA"/>
</dbReference>
<evidence type="ECO:0000256" key="1">
    <source>
        <dbReference type="ARBA" id="ARBA00006484"/>
    </source>
</evidence>
<dbReference type="InterPro" id="IPR002347">
    <property type="entry name" value="SDR_fam"/>
</dbReference>
<proteinExistence type="inferred from homology"/>
<dbReference type="FunFam" id="3.40.50.720:FF:000084">
    <property type="entry name" value="Short-chain dehydrogenase reductase"/>
    <property type="match status" value="1"/>
</dbReference>
<dbReference type="EMBL" id="CAUOFW020007769">
    <property type="protein sequence ID" value="CAK9180576.1"/>
    <property type="molecule type" value="Genomic_DNA"/>
</dbReference>
<evidence type="ECO:0000313" key="4">
    <source>
        <dbReference type="Proteomes" id="UP001642360"/>
    </source>
</evidence>
<accession>A0ABC8UHR9</accession>
<dbReference type="PRINTS" id="PR00081">
    <property type="entry name" value="GDHRDH"/>
</dbReference>
<keyword evidence="4" id="KW-1185">Reference proteome</keyword>
<comment type="caution">
    <text evidence="3">The sequence shown here is derived from an EMBL/GenBank/DDBJ whole genome shotgun (WGS) entry which is preliminary data.</text>
</comment>
<organism evidence="3 4">
    <name type="scientific">Ilex paraguariensis</name>
    <name type="common">yerba mate</name>
    <dbReference type="NCBI Taxonomy" id="185542"/>
    <lineage>
        <taxon>Eukaryota</taxon>
        <taxon>Viridiplantae</taxon>
        <taxon>Streptophyta</taxon>
        <taxon>Embryophyta</taxon>
        <taxon>Tracheophyta</taxon>
        <taxon>Spermatophyta</taxon>
        <taxon>Magnoliopsida</taxon>
        <taxon>eudicotyledons</taxon>
        <taxon>Gunneridae</taxon>
        <taxon>Pentapetalae</taxon>
        <taxon>asterids</taxon>
        <taxon>campanulids</taxon>
        <taxon>Aquifoliales</taxon>
        <taxon>Aquifoliaceae</taxon>
        <taxon>Ilex</taxon>
    </lineage>
</organism>
<reference evidence="3 4" key="1">
    <citation type="submission" date="2024-02" db="EMBL/GenBank/DDBJ databases">
        <authorList>
            <person name="Vignale AGUSTIN F."/>
            <person name="Sosa J E."/>
            <person name="Modenutti C."/>
        </authorList>
    </citation>
    <scope>NUCLEOTIDE SEQUENCE [LARGE SCALE GENOMIC DNA]</scope>
</reference>
<dbReference type="SUPFAM" id="SSF51735">
    <property type="entry name" value="NAD(P)-binding Rossmann-fold domains"/>
    <property type="match status" value="1"/>
</dbReference>
<dbReference type="PRINTS" id="PR00080">
    <property type="entry name" value="SDRFAMILY"/>
</dbReference>
<gene>
    <name evidence="3" type="ORF">ILEXP_LOCUS50587</name>
</gene>
<comment type="similarity">
    <text evidence="1">Belongs to the short-chain dehydrogenases/reductases (SDR) family.</text>
</comment>
<dbReference type="AlphaFoldDB" id="A0ABC8UHR9"/>
<sequence length="271" mass="28897">MTKGSSSLTPIVKRLQGKVAVITGGASGIGETTARLFARHGAKMTSAITCKEIGSDESISFVHCDVTRELDVQRAVDTAIAKHGKLDTMFKNAGISGNMDPRIQSLGRDDFRKVFDVNVFGGFLGAKHAARVMIPAKRGSILFTSSIVSVCSAEVPHVYTASKHAVVGLTKNLCVELGKYGIRVNCIPPFLVPTPMMRNLLGMMDEKAAQEVVSESANLKEVMLGTEDVAEAAVYLGSDESKYVTGLNLVVDGGYHTTNPTIGNALKNMFS</sequence>
<evidence type="ECO:0008006" key="5">
    <source>
        <dbReference type="Google" id="ProtNLM"/>
    </source>
</evidence>
<dbReference type="Pfam" id="PF13561">
    <property type="entry name" value="adh_short_C2"/>
    <property type="match status" value="1"/>
</dbReference>
<evidence type="ECO:0000313" key="3">
    <source>
        <dbReference type="EMBL" id="CAK9180576.1"/>
    </source>
</evidence>
<name>A0ABC8UHR9_9AQUA</name>